<gene>
    <name evidence="3" type="ORF">C0J50_22202</name>
</gene>
<dbReference type="EMBL" id="MU551696">
    <property type="protein sequence ID" value="KAI5618220.1"/>
    <property type="molecule type" value="Genomic_DNA"/>
</dbReference>
<feature type="compositionally biased region" description="Polar residues" evidence="2">
    <location>
        <begin position="371"/>
        <end position="381"/>
    </location>
</feature>
<evidence type="ECO:0000256" key="1">
    <source>
        <dbReference type="ARBA" id="ARBA00005598"/>
    </source>
</evidence>
<dbReference type="InterPro" id="IPR029058">
    <property type="entry name" value="AB_hydrolase_fold"/>
</dbReference>
<feature type="region of interest" description="Disordered" evidence="2">
    <location>
        <begin position="367"/>
        <end position="417"/>
    </location>
</feature>
<proteinExistence type="inferred from homology"/>
<feature type="compositionally biased region" description="Low complexity" evidence="2">
    <location>
        <begin position="390"/>
        <end position="401"/>
    </location>
</feature>
<keyword evidence="4" id="KW-1185">Reference proteome</keyword>
<reference evidence="3" key="1">
    <citation type="submission" date="2018-07" db="EMBL/GenBank/DDBJ databases">
        <title>Comparative genomics of catfishes provides insights into carnivory and benthic adaptation.</title>
        <authorList>
            <person name="Zhang Y."/>
            <person name="Wang D."/>
            <person name="Peng Z."/>
            <person name="Zheng S."/>
            <person name="Shao F."/>
            <person name="Tao W."/>
        </authorList>
    </citation>
    <scope>NUCLEOTIDE SEQUENCE</scope>
    <source>
        <strain evidence="3">Chongqing</strain>
    </source>
</reference>
<accession>A0AAD5FIH3</accession>
<comment type="caution">
    <text evidence="3">The sequence shown here is derived from an EMBL/GenBank/DDBJ whole genome shotgun (WGS) entry which is preliminary data.</text>
</comment>
<dbReference type="Gene3D" id="3.40.50.1820">
    <property type="entry name" value="alpha/beta hydrolase"/>
    <property type="match status" value="1"/>
</dbReference>
<evidence type="ECO:0000313" key="4">
    <source>
        <dbReference type="Proteomes" id="UP001205998"/>
    </source>
</evidence>
<dbReference type="Pfam" id="PF03096">
    <property type="entry name" value="Ndr"/>
    <property type="match status" value="1"/>
</dbReference>
<comment type="similarity">
    <text evidence="1">Belongs to the NDRG family.</text>
</comment>
<dbReference type="InterPro" id="IPR004142">
    <property type="entry name" value="NDRG"/>
</dbReference>
<protein>
    <submittedName>
        <fullName evidence="3">Protein NDRG1 isoform 2</fullName>
    </submittedName>
</protein>
<sequence>MEEATPFPMVAANVMGYAFPSCAKSNAFQHSNAQGPQNASGRRMTCEPELRHLPSLLHHMQHVELVLHQEANVETPFGIVQCNMKGVVKGNRPVILTYHDIGLNYKTCFSNLFDHKDMQEITRYFSVCHVNAPGQEEDASTIPTGFTYPSMDQLSETIPLVLQHFNIKSIIGIAVGAGAYILAQFALIHPELVEGLVLININAHAEDWMDWASHKISGWTHHVPDMIISHLFGNEEIHKNHDRIADFRHHVLNRINQRNLELFVKSYNSRRNLHVERPPPGANLNVRTLKCPSLLVVGDSSPAVAAVVDFNSRMNPTKTTLLKMADCGGLPQDDQPAKLAEAFKYFIQGLGYMPAVRMTRLSRSGSSSFSQDAVQENNSPVEKQHRHSHSNVSMDNDSDSSTELSLLRTTHPDQVSC</sequence>
<organism evidence="3 4">
    <name type="scientific">Silurus asotus</name>
    <name type="common">Amur catfish</name>
    <name type="synonym">Parasilurus asotus</name>
    <dbReference type="NCBI Taxonomy" id="30991"/>
    <lineage>
        <taxon>Eukaryota</taxon>
        <taxon>Metazoa</taxon>
        <taxon>Chordata</taxon>
        <taxon>Craniata</taxon>
        <taxon>Vertebrata</taxon>
        <taxon>Euteleostomi</taxon>
        <taxon>Actinopterygii</taxon>
        <taxon>Neopterygii</taxon>
        <taxon>Teleostei</taxon>
        <taxon>Ostariophysi</taxon>
        <taxon>Siluriformes</taxon>
        <taxon>Siluridae</taxon>
        <taxon>Silurus</taxon>
    </lineage>
</organism>
<evidence type="ECO:0000256" key="2">
    <source>
        <dbReference type="SAM" id="MobiDB-lite"/>
    </source>
</evidence>
<name>A0AAD5FIH3_SILAS</name>
<evidence type="ECO:0000313" key="3">
    <source>
        <dbReference type="EMBL" id="KAI5618220.1"/>
    </source>
</evidence>
<dbReference type="SUPFAM" id="SSF53474">
    <property type="entry name" value="alpha/beta-Hydrolases"/>
    <property type="match status" value="1"/>
</dbReference>
<dbReference type="PANTHER" id="PTHR11034">
    <property type="entry name" value="N-MYC DOWNSTREAM REGULATED"/>
    <property type="match status" value="1"/>
</dbReference>
<feature type="compositionally biased region" description="Polar residues" evidence="2">
    <location>
        <begin position="402"/>
        <end position="417"/>
    </location>
</feature>
<dbReference type="Proteomes" id="UP001205998">
    <property type="component" value="Unassembled WGS sequence"/>
</dbReference>
<dbReference type="AlphaFoldDB" id="A0AAD5FIH3"/>